<feature type="non-terminal residue" evidence="1">
    <location>
        <position position="1"/>
    </location>
</feature>
<dbReference type="InterPro" id="IPR006175">
    <property type="entry name" value="YjgF/YER057c/UK114"/>
</dbReference>
<dbReference type="Proteomes" id="UP001143548">
    <property type="component" value="Unassembled WGS sequence"/>
</dbReference>
<gene>
    <name evidence="1" type="ORF">AbraCBS73388_009496</name>
</gene>
<protein>
    <recommendedName>
        <fullName evidence="3">RidA family protein</fullName>
    </recommendedName>
</protein>
<organism evidence="1 2">
    <name type="scientific">Aspergillus brasiliensis</name>
    <dbReference type="NCBI Taxonomy" id="319629"/>
    <lineage>
        <taxon>Eukaryota</taxon>
        <taxon>Fungi</taxon>
        <taxon>Dikarya</taxon>
        <taxon>Ascomycota</taxon>
        <taxon>Pezizomycotina</taxon>
        <taxon>Eurotiomycetes</taxon>
        <taxon>Eurotiomycetidae</taxon>
        <taxon>Eurotiales</taxon>
        <taxon>Aspergillaceae</taxon>
        <taxon>Aspergillus</taxon>
        <taxon>Aspergillus subgen. Circumdati</taxon>
    </lineage>
</organism>
<proteinExistence type="predicted"/>
<reference evidence="1" key="1">
    <citation type="submission" date="2022-07" db="EMBL/GenBank/DDBJ databases">
        <title>Taxonomy of Aspergillus series Nigri: significant species reduction supported by multi-species coalescent approaches.</title>
        <authorList>
            <person name="Bian C."/>
            <person name="Kusuya Y."/>
            <person name="Sklenar F."/>
            <person name="D'hooge E."/>
            <person name="Yaguchi T."/>
            <person name="Takahashi H."/>
            <person name="Hubka V."/>
        </authorList>
    </citation>
    <scope>NUCLEOTIDE SEQUENCE</scope>
    <source>
        <strain evidence="1">CBS 733.88</strain>
    </source>
</reference>
<dbReference type="AlphaFoldDB" id="A0A9W5Z2F2"/>
<dbReference type="Gene3D" id="3.30.1330.40">
    <property type="entry name" value="RutC-like"/>
    <property type="match status" value="1"/>
</dbReference>
<dbReference type="InterPro" id="IPR035959">
    <property type="entry name" value="RutC-like_sf"/>
</dbReference>
<accession>A0A9W5Z2F2</accession>
<evidence type="ECO:0008006" key="3">
    <source>
        <dbReference type="Google" id="ProtNLM"/>
    </source>
</evidence>
<sequence>LPTMPNPFTFASPPGPVGRLFTNMGISHAAIVPATAKIVITSGEPGLNLQTGELVTDSLEAQFRAAYDTVDAVLKHAGVTNGNFGAYKFTALLLDMQNEELLMSIWRERYPGHTPVFMAFGVKQLGMEGMQVELRAEAIVE</sequence>
<comment type="caution">
    <text evidence="1">The sequence shown here is derived from an EMBL/GenBank/DDBJ whole genome shotgun (WGS) entry which is preliminary data.</text>
</comment>
<dbReference type="SUPFAM" id="SSF55298">
    <property type="entry name" value="YjgF-like"/>
    <property type="match status" value="1"/>
</dbReference>
<dbReference type="EMBL" id="BROQ01000627">
    <property type="protein sequence ID" value="GKZ28048.1"/>
    <property type="molecule type" value="Genomic_DNA"/>
</dbReference>
<dbReference type="Pfam" id="PF01042">
    <property type="entry name" value="Ribonuc_L-PSP"/>
    <property type="match status" value="1"/>
</dbReference>
<evidence type="ECO:0000313" key="1">
    <source>
        <dbReference type="EMBL" id="GKZ28048.1"/>
    </source>
</evidence>
<evidence type="ECO:0000313" key="2">
    <source>
        <dbReference type="Proteomes" id="UP001143548"/>
    </source>
</evidence>
<name>A0A9W5Z2F2_9EURO</name>